<dbReference type="PRINTS" id="PR00111">
    <property type="entry name" value="ABHYDROLASE"/>
</dbReference>
<dbReference type="InterPro" id="IPR000073">
    <property type="entry name" value="AB_hydrolase_1"/>
</dbReference>
<dbReference type="SUPFAM" id="SSF53474">
    <property type="entry name" value="alpha/beta-Hydrolases"/>
    <property type="match status" value="1"/>
</dbReference>
<dbReference type="Proteomes" id="UP000829196">
    <property type="component" value="Unassembled WGS sequence"/>
</dbReference>
<dbReference type="OrthoDB" id="6431331at2759"/>
<evidence type="ECO:0000313" key="3">
    <source>
        <dbReference type="Proteomes" id="UP000829196"/>
    </source>
</evidence>
<evidence type="ECO:0000259" key="1">
    <source>
        <dbReference type="Pfam" id="PF00561"/>
    </source>
</evidence>
<dbReference type="InterPro" id="IPR052370">
    <property type="entry name" value="Meta-cleavage_hydrolase"/>
</dbReference>
<gene>
    <name evidence="2" type="ORF">KFK09_025238</name>
</gene>
<sequence>METPKNLLLILHYIRRFISRLLSLVSLKDFVLSLLLLLCGLSSLTVQLSGSTTSIHLWGPRRRRHSRPALVLLHGFGGFAKWQFERQIAPLSRHFDLYLPDLVFFGQSVSTEGKRSVKFQAECVAEAMRKLGVERYTVAGVSYGGFVAFCMAAAAAEREVERVVVIASGVASSAKERKELVDKEGREVSELLLPERVEDLRNLFRRCMFRPPTWLPDFLLRDFIEIMFKDHRKERTELLNELLSDGVGRGALPIPKQETLILWGDEDTIFPLPLAYALKRHLGEKAKLQVIKEAGHALPLEKPYHVNSLIRRSSRYAFATSADRYVDPQQ</sequence>
<reference evidence="2" key="1">
    <citation type="journal article" date="2022" name="Front. Genet.">
        <title>Chromosome-Scale Assembly of the Dendrobium nobile Genome Provides Insights Into the Molecular Mechanism of the Biosynthesis of the Medicinal Active Ingredient of Dendrobium.</title>
        <authorList>
            <person name="Xu Q."/>
            <person name="Niu S.-C."/>
            <person name="Li K.-L."/>
            <person name="Zheng P.-J."/>
            <person name="Zhang X.-J."/>
            <person name="Jia Y."/>
            <person name="Liu Y."/>
            <person name="Niu Y.-X."/>
            <person name="Yu L.-H."/>
            <person name="Chen D.-F."/>
            <person name="Zhang G.-Q."/>
        </authorList>
    </citation>
    <scope>NUCLEOTIDE SEQUENCE</scope>
    <source>
        <tissue evidence="2">Leaf</tissue>
    </source>
</reference>
<dbReference type="PANTHER" id="PTHR43139:SF37">
    <property type="entry name" value="ALPHA_BETA-HYDROLASES SUPERFAMILY PROTEIN"/>
    <property type="match status" value="1"/>
</dbReference>
<name>A0A8T3AGE1_DENNO</name>
<evidence type="ECO:0000313" key="2">
    <source>
        <dbReference type="EMBL" id="KAI0495091.1"/>
    </source>
</evidence>
<keyword evidence="3" id="KW-1185">Reference proteome</keyword>
<dbReference type="AlphaFoldDB" id="A0A8T3AGE1"/>
<dbReference type="PANTHER" id="PTHR43139">
    <property type="entry name" value="SI:DKEY-122A22.2"/>
    <property type="match status" value="1"/>
</dbReference>
<proteinExistence type="predicted"/>
<dbReference type="Gene3D" id="3.40.50.1820">
    <property type="entry name" value="alpha/beta hydrolase"/>
    <property type="match status" value="1"/>
</dbReference>
<dbReference type="SMR" id="A0A8T3AGE1"/>
<comment type="caution">
    <text evidence="2">The sequence shown here is derived from an EMBL/GenBank/DDBJ whole genome shotgun (WGS) entry which is preliminary data.</text>
</comment>
<accession>A0A8T3AGE1</accession>
<dbReference type="Pfam" id="PF00561">
    <property type="entry name" value="Abhydrolase_1"/>
    <property type="match status" value="1"/>
</dbReference>
<dbReference type="InterPro" id="IPR029058">
    <property type="entry name" value="AB_hydrolase_fold"/>
</dbReference>
<dbReference type="EMBL" id="JAGYWB010000017">
    <property type="protein sequence ID" value="KAI0495091.1"/>
    <property type="molecule type" value="Genomic_DNA"/>
</dbReference>
<feature type="domain" description="AB hydrolase-1" evidence="1">
    <location>
        <begin position="68"/>
        <end position="173"/>
    </location>
</feature>
<protein>
    <recommendedName>
        <fullName evidence="1">AB hydrolase-1 domain-containing protein</fullName>
    </recommendedName>
</protein>
<organism evidence="2 3">
    <name type="scientific">Dendrobium nobile</name>
    <name type="common">Orchid</name>
    <dbReference type="NCBI Taxonomy" id="94219"/>
    <lineage>
        <taxon>Eukaryota</taxon>
        <taxon>Viridiplantae</taxon>
        <taxon>Streptophyta</taxon>
        <taxon>Embryophyta</taxon>
        <taxon>Tracheophyta</taxon>
        <taxon>Spermatophyta</taxon>
        <taxon>Magnoliopsida</taxon>
        <taxon>Liliopsida</taxon>
        <taxon>Asparagales</taxon>
        <taxon>Orchidaceae</taxon>
        <taxon>Epidendroideae</taxon>
        <taxon>Malaxideae</taxon>
        <taxon>Dendrobiinae</taxon>
        <taxon>Dendrobium</taxon>
    </lineage>
</organism>